<dbReference type="EnsemblPlants" id="Bo5g030570.1">
    <property type="protein sequence ID" value="Bo5g030570.1"/>
    <property type="gene ID" value="Bo5g030570"/>
</dbReference>
<sequence>MALWRKTMNEWKILRFQDFESMDEYNSVLMKIAYSLELCGEVVTNEDLLYKTYSTSHPKDMLLSHKAKGFTTYNDLLSCLLATEQREQKVIDIISRFEKLQKRYIEQRNSEMRPPEAIEAKNDKEESKEAVWIVRHMDCEAGLYID</sequence>
<dbReference type="AlphaFoldDB" id="A0A0D3CBU8"/>
<keyword evidence="2" id="KW-1185">Reference proteome</keyword>
<evidence type="ECO:0000313" key="2">
    <source>
        <dbReference type="Proteomes" id="UP000032141"/>
    </source>
</evidence>
<protein>
    <submittedName>
        <fullName evidence="1">Uncharacterized protein</fullName>
    </submittedName>
</protein>
<accession>A0A0D3CBU8</accession>
<reference evidence="1" key="2">
    <citation type="submission" date="2015-03" db="UniProtKB">
        <authorList>
            <consortium name="EnsemblPlants"/>
        </authorList>
    </citation>
    <scope>IDENTIFICATION</scope>
</reference>
<reference evidence="1 2" key="1">
    <citation type="journal article" date="2014" name="Genome Biol.">
        <title>Transcriptome and methylome profiling reveals relics of genome dominance in the mesopolyploid Brassica oleracea.</title>
        <authorList>
            <person name="Parkin I.A."/>
            <person name="Koh C."/>
            <person name="Tang H."/>
            <person name="Robinson S.J."/>
            <person name="Kagale S."/>
            <person name="Clarke W.E."/>
            <person name="Town C.D."/>
            <person name="Nixon J."/>
            <person name="Krishnakumar V."/>
            <person name="Bidwell S.L."/>
            <person name="Denoeud F."/>
            <person name="Belcram H."/>
            <person name="Links M.G."/>
            <person name="Just J."/>
            <person name="Clarke C."/>
            <person name="Bender T."/>
            <person name="Huebert T."/>
            <person name="Mason A.S."/>
            <person name="Pires J.C."/>
            <person name="Barker G."/>
            <person name="Moore J."/>
            <person name="Walley P.G."/>
            <person name="Manoli S."/>
            <person name="Batley J."/>
            <person name="Edwards D."/>
            <person name="Nelson M.N."/>
            <person name="Wang X."/>
            <person name="Paterson A.H."/>
            <person name="King G."/>
            <person name="Bancroft I."/>
            <person name="Chalhoub B."/>
            <person name="Sharpe A.G."/>
        </authorList>
    </citation>
    <scope>NUCLEOTIDE SEQUENCE</scope>
    <source>
        <strain evidence="1 2">cv. TO1000</strain>
    </source>
</reference>
<organism evidence="1 2">
    <name type="scientific">Brassica oleracea var. oleracea</name>
    <dbReference type="NCBI Taxonomy" id="109376"/>
    <lineage>
        <taxon>Eukaryota</taxon>
        <taxon>Viridiplantae</taxon>
        <taxon>Streptophyta</taxon>
        <taxon>Embryophyta</taxon>
        <taxon>Tracheophyta</taxon>
        <taxon>Spermatophyta</taxon>
        <taxon>Magnoliopsida</taxon>
        <taxon>eudicotyledons</taxon>
        <taxon>Gunneridae</taxon>
        <taxon>Pentapetalae</taxon>
        <taxon>rosids</taxon>
        <taxon>malvids</taxon>
        <taxon>Brassicales</taxon>
        <taxon>Brassicaceae</taxon>
        <taxon>Brassiceae</taxon>
        <taxon>Brassica</taxon>
    </lineage>
</organism>
<evidence type="ECO:0000313" key="1">
    <source>
        <dbReference type="EnsemblPlants" id="Bo5g030570.1"/>
    </source>
</evidence>
<dbReference type="Proteomes" id="UP000032141">
    <property type="component" value="Chromosome C5"/>
</dbReference>
<dbReference type="PANTHER" id="PTHR33325">
    <property type="entry name" value="ZINC FINGER, CCHC-TYPE-RELATED"/>
    <property type="match status" value="1"/>
</dbReference>
<dbReference type="Gramene" id="Bo5g030570.1">
    <property type="protein sequence ID" value="Bo5g030570.1"/>
    <property type="gene ID" value="Bo5g030570"/>
</dbReference>
<dbReference type="HOGENOM" id="CLU_1780022_0_0_1"/>
<name>A0A0D3CBU8_BRAOL</name>
<proteinExistence type="predicted"/>
<dbReference type="PANTHER" id="PTHR33325:SF11">
    <property type="entry name" value="COLD SHOCK DOMAIN-CONTAINING PROTEIN 4-LIKE"/>
    <property type="match status" value="1"/>
</dbReference>